<proteinExistence type="predicted"/>
<dbReference type="PANTHER" id="PTHR42059">
    <property type="entry name" value="TNT DOMAIN-CONTAINING PROTEIN"/>
    <property type="match status" value="1"/>
</dbReference>
<evidence type="ECO:0000259" key="2">
    <source>
        <dbReference type="Pfam" id="PF14021"/>
    </source>
</evidence>
<evidence type="ECO:0000313" key="3">
    <source>
        <dbReference type="EMBL" id="PYI36407.1"/>
    </source>
</evidence>
<dbReference type="AlphaFoldDB" id="A0A2V5JC23"/>
<dbReference type="EMBL" id="KZ825465">
    <property type="protein sequence ID" value="PYI36407.1"/>
    <property type="molecule type" value="Genomic_DNA"/>
</dbReference>
<dbReference type="Proteomes" id="UP000248817">
    <property type="component" value="Unassembled WGS sequence"/>
</dbReference>
<dbReference type="PANTHER" id="PTHR42059:SF1">
    <property type="entry name" value="TNT DOMAIN-CONTAINING PROTEIN"/>
    <property type="match status" value="1"/>
</dbReference>
<feature type="domain" description="TNT" evidence="2">
    <location>
        <begin position="109"/>
        <end position="146"/>
    </location>
</feature>
<name>A0A2V5JC23_9EURO</name>
<sequence>MRTFLYFTAGFALTTLSSVVGSTQESDRFPSQCYPDPCAGIMFQDNNSLPSFFPLSTELRTYARFGDLCPFEFLLKWTTDIRPNGTYIYPSEDGFVTDIEGIAIWGNVTLRVGQKVDRFGSESGTFLAVLGALYIERALPPTNLNTEDGLQAISNSA</sequence>
<keyword evidence="4" id="KW-1185">Reference proteome</keyword>
<feature type="signal peptide" evidence="1">
    <location>
        <begin position="1"/>
        <end position="21"/>
    </location>
</feature>
<dbReference type="InterPro" id="IPR025331">
    <property type="entry name" value="TNT"/>
</dbReference>
<dbReference type="InterPro" id="IPR053024">
    <property type="entry name" value="Fungal_surface_NADase"/>
</dbReference>
<evidence type="ECO:0000313" key="4">
    <source>
        <dbReference type="Proteomes" id="UP000248817"/>
    </source>
</evidence>
<protein>
    <recommendedName>
        <fullName evidence="2">TNT domain-containing protein</fullName>
    </recommendedName>
</protein>
<gene>
    <name evidence="3" type="ORF">BP00DRAFT_411505</name>
</gene>
<organism evidence="3 4">
    <name type="scientific">Aspergillus indologenus CBS 114.80</name>
    <dbReference type="NCBI Taxonomy" id="1450541"/>
    <lineage>
        <taxon>Eukaryota</taxon>
        <taxon>Fungi</taxon>
        <taxon>Dikarya</taxon>
        <taxon>Ascomycota</taxon>
        <taxon>Pezizomycotina</taxon>
        <taxon>Eurotiomycetes</taxon>
        <taxon>Eurotiomycetidae</taxon>
        <taxon>Eurotiales</taxon>
        <taxon>Aspergillaceae</taxon>
        <taxon>Aspergillus</taxon>
        <taxon>Aspergillus subgen. Circumdati</taxon>
    </lineage>
</organism>
<dbReference type="GO" id="GO:0050135">
    <property type="term" value="F:NADP+ nucleosidase activity"/>
    <property type="evidence" value="ECO:0007669"/>
    <property type="project" value="InterPro"/>
</dbReference>
<dbReference type="Pfam" id="PF14021">
    <property type="entry name" value="TNT"/>
    <property type="match status" value="1"/>
</dbReference>
<accession>A0A2V5JC23</accession>
<keyword evidence="1" id="KW-0732">Signal</keyword>
<evidence type="ECO:0000256" key="1">
    <source>
        <dbReference type="SAM" id="SignalP"/>
    </source>
</evidence>
<reference evidence="3 4" key="1">
    <citation type="submission" date="2018-02" db="EMBL/GenBank/DDBJ databases">
        <title>The genomes of Aspergillus section Nigri reveals drivers in fungal speciation.</title>
        <authorList>
            <consortium name="DOE Joint Genome Institute"/>
            <person name="Vesth T.C."/>
            <person name="Nybo J."/>
            <person name="Theobald S."/>
            <person name="Brandl J."/>
            <person name="Frisvad J.C."/>
            <person name="Nielsen K.F."/>
            <person name="Lyhne E.K."/>
            <person name="Kogle M.E."/>
            <person name="Kuo A."/>
            <person name="Riley R."/>
            <person name="Clum A."/>
            <person name="Nolan M."/>
            <person name="Lipzen A."/>
            <person name="Salamov A."/>
            <person name="Henrissat B."/>
            <person name="Wiebenga A."/>
            <person name="De vries R.P."/>
            <person name="Grigoriev I.V."/>
            <person name="Mortensen U.H."/>
            <person name="Andersen M.R."/>
            <person name="Baker S.E."/>
        </authorList>
    </citation>
    <scope>NUCLEOTIDE SEQUENCE [LARGE SCALE GENOMIC DNA]</scope>
    <source>
        <strain evidence="3 4">CBS 114.80</strain>
    </source>
</reference>
<feature type="chain" id="PRO_5015944624" description="TNT domain-containing protein" evidence="1">
    <location>
        <begin position="22"/>
        <end position="157"/>
    </location>
</feature>